<gene>
    <name evidence="3" type="ORF">E5676_scaffold4540G00030</name>
    <name evidence="2" type="ORF">E6C27_scaffold376G00030</name>
</gene>
<feature type="compositionally biased region" description="Low complexity" evidence="1">
    <location>
        <begin position="344"/>
        <end position="355"/>
    </location>
</feature>
<evidence type="ECO:0000313" key="5">
    <source>
        <dbReference type="Proteomes" id="UP000321947"/>
    </source>
</evidence>
<reference evidence="4 5" key="1">
    <citation type="submission" date="2019-08" db="EMBL/GenBank/DDBJ databases">
        <title>Draft genome sequences of two oriental melons (Cucumis melo L. var makuwa).</title>
        <authorList>
            <person name="Kwon S.-Y."/>
        </authorList>
    </citation>
    <scope>NUCLEOTIDE SEQUENCE [LARGE SCALE GENOMIC DNA]</scope>
    <source>
        <strain evidence="5">cv. Chang Bougi</strain>
        <strain evidence="4">cv. SW 3</strain>
        <tissue evidence="3">Leaf</tissue>
    </source>
</reference>
<name>A0A5D3DU76_CUCMM</name>
<evidence type="ECO:0000313" key="2">
    <source>
        <dbReference type="EMBL" id="KAA0046157.1"/>
    </source>
</evidence>
<dbReference type="OrthoDB" id="1921870at2759"/>
<evidence type="ECO:0000313" key="4">
    <source>
        <dbReference type="Proteomes" id="UP000321393"/>
    </source>
</evidence>
<feature type="region of interest" description="Disordered" evidence="1">
    <location>
        <begin position="233"/>
        <end position="255"/>
    </location>
</feature>
<organism evidence="3 5">
    <name type="scientific">Cucumis melo var. makuwa</name>
    <name type="common">Oriental melon</name>
    <dbReference type="NCBI Taxonomy" id="1194695"/>
    <lineage>
        <taxon>Eukaryota</taxon>
        <taxon>Viridiplantae</taxon>
        <taxon>Streptophyta</taxon>
        <taxon>Embryophyta</taxon>
        <taxon>Tracheophyta</taxon>
        <taxon>Spermatophyta</taxon>
        <taxon>Magnoliopsida</taxon>
        <taxon>eudicotyledons</taxon>
        <taxon>Gunneridae</taxon>
        <taxon>Pentapetalae</taxon>
        <taxon>rosids</taxon>
        <taxon>fabids</taxon>
        <taxon>Cucurbitales</taxon>
        <taxon>Cucurbitaceae</taxon>
        <taxon>Benincaseae</taxon>
        <taxon>Cucumis</taxon>
    </lineage>
</organism>
<protein>
    <submittedName>
        <fullName evidence="3">CACTA en-spm transposon protein</fullName>
    </submittedName>
</protein>
<proteinExistence type="predicted"/>
<evidence type="ECO:0000256" key="1">
    <source>
        <dbReference type="SAM" id="MobiDB-lite"/>
    </source>
</evidence>
<dbReference type="Proteomes" id="UP000321947">
    <property type="component" value="Unassembled WGS sequence"/>
</dbReference>
<feature type="region of interest" description="Disordered" evidence="1">
    <location>
        <begin position="326"/>
        <end position="355"/>
    </location>
</feature>
<comment type="caution">
    <text evidence="3">The sequence shown here is derived from an EMBL/GenBank/DDBJ whole genome shotgun (WGS) entry which is preliminary data.</text>
</comment>
<sequence>MRWHRNKRVETNDVLRHPTDVEGWKHRGIREPRVRRCRLHDGKVERRALLVVMNRHKILEQLDQLEFPVMMDDVENEHLNVLEIVINHQVDEHIEDDTLCRTDVDPIIVERPIASHVTDDFIDHVDEHLSHASTMSSFPRTNFLETDAMFLEFEDNLNNLVGGSSSVGDNSGRFLNHLRLQLLEDVHSLDSKSWSTTQVTGMCMQKTFLIRCLKWANIGRKYIKIIKGDLQEQSRTNKAARQKQPYNQSSGSKSFLQRQHKLIEQRWESVYRVELFRKTNVRDGMFVSQAAEDVHHQMLELQSPPTREGSQPLSGDEICKTVLGRRSGYSKGLGSRPKSKAHKMTSASSSTTSCS</sequence>
<dbReference type="EMBL" id="SSTD01003315">
    <property type="protein sequence ID" value="TYK26855.1"/>
    <property type="molecule type" value="Genomic_DNA"/>
</dbReference>
<dbReference type="Proteomes" id="UP000321393">
    <property type="component" value="Unassembled WGS sequence"/>
</dbReference>
<dbReference type="EMBL" id="SSTE01014335">
    <property type="protein sequence ID" value="KAA0046157.1"/>
    <property type="molecule type" value="Genomic_DNA"/>
</dbReference>
<accession>A0A5D3DU76</accession>
<dbReference type="AlphaFoldDB" id="A0A5D3DU76"/>
<dbReference type="InterPro" id="IPR004252">
    <property type="entry name" value="Probable_transposase_24"/>
</dbReference>
<evidence type="ECO:0000313" key="3">
    <source>
        <dbReference type="EMBL" id="TYK26855.1"/>
    </source>
</evidence>
<dbReference type="Pfam" id="PF03004">
    <property type="entry name" value="Transposase_24"/>
    <property type="match status" value="1"/>
</dbReference>